<dbReference type="InterPro" id="IPR027417">
    <property type="entry name" value="P-loop_NTPase"/>
</dbReference>
<gene>
    <name evidence="2" type="ORF">ACFOM8_12865</name>
</gene>
<feature type="domain" description="AAA+ ATPase" evidence="1">
    <location>
        <begin position="25"/>
        <end position="183"/>
    </location>
</feature>
<dbReference type="PANTHER" id="PTHR42759:SF1">
    <property type="entry name" value="MAGNESIUM-CHELATASE SUBUNIT CHLD"/>
    <property type="match status" value="1"/>
</dbReference>
<accession>A0ABV7U619</accession>
<dbReference type="SUPFAM" id="SSF52540">
    <property type="entry name" value="P-loop containing nucleoside triphosphate hydrolases"/>
    <property type="match status" value="1"/>
</dbReference>
<dbReference type="Proteomes" id="UP001595539">
    <property type="component" value="Unassembled WGS sequence"/>
</dbReference>
<dbReference type="InterPro" id="IPR050764">
    <property type="entry name" value="CbbQ/NirQ/NorQ/GpvN"/>
</dbReference>
<proteinExistence type="predicted"/>
<organism evidence="2 3">
    <name type="scientific">Paracoccus angustae</name>
    <dbReference type="NCBI Taxonomy" id="1671480"/>
    <lineage>
        <taxon>Bacteria</taxon>
        <taxon>Pseudomonadati</taxon>
        <taxon>Pseudomonadota</taxon>
        <taxon>Alphaproteobacteria</taxon>
        <taxon>Rhodobacterales</taxon>
        <taxon>Paracoccaceae</taxon>
        <taxon>Paracoccus</taxon>
    </lineage>
</organism>
<dbReference type="PANTHER" id="PTHR42759">
    <property type="entry name" value="MOXR FAMILY PROTEIN"/>
    <property type="match status" value="1"/>
</dbReference>
<evidence type="ECO:0000313" key="2">
    <source>
        <dbReference type="EMBL" id="MFC3630336.1"/>
    </source>
</evidence>
<dbReference type="RefSeq" id="WP_377761940.1">
    <property type="nucleotide sequence ID" value="NZ_JBHRXY010000010.1"/>
</dbReference>
<protein>
    <submittedName>
        <fullName evidence="2">AAA family ATPase</fullName>
    </submittedName>
</protein>
<dbReference type="EMBL" id="JBHRXY010000010">
    <property type="protein sequence ID" value="MFC3630336.1"/>
    <property type="molecule type" value="Genomic_DNA"/>
</dbReference>
<keyword evidence="3" id="KW-1185">Reference proteome</keyword>
<dbReference type="SMART" id="SM00382">
    <property type="entry name" value="AAA"/>
    <property type="match status" value="1"/>
</dbReference>
<dbReference type="InterPro" id="IPR003593">
    <property type="entry name" value="AAA+_ATPase"/>
</dbReference>
<reference evidence="3" key="1">
    <citation type="journal article" date="2019" name="Int. J. Syst. Evol. Microbiol.">
        <title>The Global Catalogue of Microorganisms (GCM) 10K type strain sequencing project: providing services to taxonomists for standard genome sequencing and annotation.</title>
        <authorList>
            <consortium name="The Broad Institute Genomics Platform"/>
            <consortium name="The Broad Institute Genome Sequencing Center for Infectious Disease"/>
            <person name="Wu L."/>
            <person name="Ma J."/>
        </authorList>
    </citation>
    <scope>NUCLEOTIDE SEQUENCE [LARGE SCALE GENOMIC DNA]</scope>
    <source>
        <strain evidence="3">KCTC 42473</strain>
    </source>
</reference>
<dbReference type="Gene3D" id="3.40.50.300">
    <property type="entry name" value="P-loop containing nucleotide triphosphate hydrolases"/>
    <property type="match status" value="1"/>
</dbReference>
<dbReference type="InterPro" id="IPR011704">
    <property type="entry name" value="ATPase_dyneun-rel_AAA"/>
</dbReference>
<name>A0ABV7U619_9RHOB</name>
<evidence type="ECO:0000313" key="3">
    <source>
        <dbReference type="Proteomes" id="UP001595539"/>
    </source>
</evidence>
<dbReference type="CDD" id="cd00009">
    <property type="entry name" value="AAA"/>
    <property type="match status" value="1"/>
</dbReference>
<sequence>MQFTGTDRYVAPPDLAIAVNAAVTLERPLLVKGEPGTGKTELARQVAGSLNLPIIEWHVKSTTKAQQGLYEYDAVSRLRDSQLGDARVHDVGNYIRRGKLWQAFAAPGKTVLLIDEIDKADIEFPNDLLQELDRMEFHVYETGETIRAAHRPVVIITSNNEKELPDAFLRRCFFHYIRFPDADTLRAIVDVHYPGLKRGLLDQALTRFFELRETPGLKKKPSTSELLDWLKLILAEDLAPEDLRRDPHTMLPRLHGALLKNEGDVALFEKLAFMARRQR</sequence>
<comment type="caution">
    <text evidence="2">The sequence shown here is derived from an EMBL/GenBank/DDBJ whole genome shotgun (WGS) entry which is preliminary data.</text>
</comment>
<dbReference type="Pfam" id="PF07728">
    <property type="entry name" value="AAA_5"/>
    <property type="match status" value="1"/>
</dbReference>
<dbReference type="PRINTS" id="PR00300">
    <property type="entry name" value="CLPPROTEASEA"/>
</dbReference>
<dbReference type="InterPro" id="IPR001270">
    <property type="entry name" value="ClpA/B"/>
</dbReference>
<evidence type="ECO:0000259" key="1">
    <source>
        <dbReference type="SMART" id="SM00382"/>
    </source>
</evidence>